<dbReference type="AlphaFoldDB" id="A0A0J8TZK5"/>
<name>A0A0J8TZK5_9MYCO</name>
<accession>A0A0J8TZK5</accession>
<organism evidence="1 2">
    <name type="scientific">Mycolicibacterium conceptionense</name>
    <dbReference type="NCBI Taxonomy" id="451644"/>
    <lineage>
        <taxon>Bacteria</taxon>
        <taxon>Bacillati</taxon>
        <taxon>Actinomycetota</taxon>
        <taxon>Actinomycetes</taxon>
        <taxon>Mycobacteriales</taxon>
        <taxon>Mycobacteriaceae</taxon>
        <taxon>Mycolicibacterium</taxon>
    </lineage>
</organism>
<evidence type="ECO:0000313" key="2">
    <source>
        <dbReference type="Proteomes" id="UP000037594"/>
    </source>
</evidence>
<gene>
    <name evidence="1" type="ORF">ACT17_28300</name>
</gene>
<evidence type="ECO:0000313" key="1">
    <source>
        <dbReference type="EMBL" id="KMV14861.1"/>
    </source>
</evidence>
<proteinExistence type="predicted"/>
<sequence length="111" mass="12163">MKFLEEARTVELTARNIDALTRKLDDPASMRTLISGCHRIAVFAREDEYDTEGRPASPIDIVTVTRSQLDTLAGGDRVETGGFTLVPVPDSAHYSDRAAGEVYMPSSGEYL</sequence>
<comment type="caution">
    <text evidence="1">The sequence shown here is derived from an EMBL/GenBank/DDBJ whole genome shotgun (WGS) entry which is preliminary data.</text>
</comment>
<reference evidence="1 2" key="1">
    <citation type="submission" date="2015-06" db="EMBL/GenBank/DDBJ databases">
        <title>Genome sequence of Mycobacterium conceptionense strain MLE.</title>
        <authorList>
            <person name="Greninger A.L."/>
            <person name="Cunningham G."/>
            <person name="Chiu C.Y."/>
            <person name="Miller S."/>
        </authorList>
    </citation>
    <scope>NUCLEOTIDE SEQUENCE [LARGE SCALE GENOMIC DNA]</scope>
    <source>
        <strain evidence="1 2">MLE</strain>
    </source>
</reference>
<dbReference type="Proteomes" id="UP000037594">
    <property type="component" value="Unassembled WGS sequence"/>
</dbReference>
<protein>
    <submittedName>
        <fullName evidence="1">Uncharacterized protein</fullName>
    </submittedName>
</protein>
<dbReference type="EMBL" id="LFOD01000039">
    <property type="protein sequence ID" value="KMV14861.1"/>
    <property type="molecule type" value="Genomic_DNA"/>
</dbReference>
<dbReference type="PATRIC" id="fig|451644.5.peg.5800"/>